<dbReference type="InterPro" id="IPR036038">
    <property type="entry name" value="Aminotransferase-like"/>
</dbReference>
<evidence type="ECO:0000256" key="9">
    <source>
        <dbReference type="ARBA" id="ARBA00049529"/>
    </source>
</evidence>
<evidence type="ECO:0000256" key="6">
    <source>
        <dbReference type="ARBA" id="ARBA00023239"/>
    </source>
</evidence>
<evidence type="ECO:0000256" key="1">
    <source>
        <dbReference type="ARBA" id="ARBA00001933"/>
    </source>
</evidence>
<protein>
    <recommendedName>
        <fullName evidence="8 10">Aminodeoxychorismate lyase</fullName>
        <ecNumber evidence="8 10">4.1.3.38</ecNumber>
    </recommendedName>
</protein>
<dbReference type="InterPro" id="IPR043132">
    <property type="entry name" value="BCAT-like_C"/>
</dbReference>
<dbReference type="RefSeq" id="WP_188661469.1">
    <property type="nucleotide sequence ID" value="NZ_BMKC01000001.1"/>
</dbReference>
<dbReference type="Gene3D" id="3.30.470.10">
    <property type="match status" value="1"/>
</dbReference>
<evidence type="ECO:0000256" key="10">
    <source>
        <dbReference type="NCBIfam" id="TIGR03461"/>
    </source>
</evidence>
<proteinExistence type="inferred from homology"/>
<dbReference type="InterPro" id="IPR050571">
    <property type="entry name" value="Class-IV_PLP-Dep_Aminotrnsfr"/>
</dbReference>
<organism evidence="11 12">
    <name type="scientific">Arenimonas soli</name>
    <dbReference type="NCBI Taxonomy" id="2269504"/>
    <lineage>
        <taxon>Bacteria</taxon>
        <taxon>Pseudomonadati</taxon>
        <taxon>Pseudomonadota</taxon>
        <taxon>Gammaproteobacteria</taxon>
        <taxon>Lysobacterales</taxon>
        <taxon>Lysobacteraceae</taxon>
        <taxon>Arenimonas</taxon>
    </lineage>
</organism>
<keyword evidence="12" id="KW-1185">Reference proteome</keyword>
<evidence type="ECO:0000256" key="7">
    <source>
        <dbReference type="ARBA" id="ARBA00035633"/>
    </source>
</evidence>
<accession>A0ABQ1HE97</accession>
<dbReference type="InterPro" id="IPR017824">
    <property type="entry name" value="Aminodeoxychorismate_lyase_IV"/>
</dbReference>
<evidence type="ECO:0000256" key="8">
    <source>
        <dbReference type="ARBA" id="ARBA00035676"/>
    </source>
</evidence>
<evidence type="ECO:0000256" key="4">
    <source>
        <dbReference type="ARBA" id="ARBA00022898"/>
    </source>
</evidence>
<dbReference type="NCBIfam" id="TIGR03461">
    <property type="entry name" value="pabC_Proteo"/>
    <property type="match status" value="1"/>
</dbReference>
<gene>
    <name evidence="11" type="primary">pabC</name>
    <name evidence="11" type="ORF">GCM10011521_07410</name>
</gene>
<dbReference type="SUPFAM" id="SSF56752">
    <property type="entry name" value="D-aminoacid aminotransferase-like PLP-dependent enzymes"/>
    <property type="match status" value="1"/>
</dbReference>
<evidence type="ECO:0000256" key="5">
    <source>
        <dbReference type="ARBA" id="ARBA00022909"/>
    </source>
</evidence>
<comment type="subunit">
    <text evidence="3">Homodimer.</text>
</comment>
<dbReference type="PANTHER" id="PTHR42743">
    <property type="entry name" value="AMINO-ACID AMINOTRANSFERASE"/>
    <property type="match status" value="1"/>
</dbReference>
<comment type="catalytic activity">
    <reaction evidence="9">
        <text>4-amino-4-deoxychorismate = 4-aminobenzoate + pyruvate + H(+)</text>
        <dbReference type="Rhea" id="RHEA:16201"/>
        <dbReference type="ChEBI" id="CHEBI:15361"/>
        <dbReference type="ChEBI" id="CHEBI:15378"/>
        <dbReference type="ChEBI" id="CHEBI:17836"/>
        <dbReference type="ChEBI" id="CHEBI:58406"/>
        <dbReference type="EC" id="4.1.3.38"/>
    </reaction>
</comment>
<name>A0ABQ1HE97_9GAMM</name>
<comment type="caution">
    <text evidence="11">The sequence shown here is derived from an EMBL/GenBank/DDBJ whole genome shotgun (WGS) entry which is preliminary data.</text>
</comment>
<keyword evidence="4" id="KW-0663">Pyridoxal phosphate</keyword>
<dbReference type="Gene3D" id="3.20.10.10">
    <property type="entry name" value="D-amino Acid Aminotransferase, subunit A, domain 2"/>
    <property type="match status" value="1"/>
</dbReference>
<comment type="cofactor">
    <cofactor evidence="1">
        <name>pyridoxal 5'-phosphate</name>
        <dbReference type="ChEBI" id="CHEBI:597326"/>
    </cofactor>
</comment>
<dbReference type="InterPro" id="IPR043131">
    <property type="entry name" value="BCAT-like_N"/>
</dbReference>
<dbReference type="CDD" id="cd01559">
    <property type="entry name" value="ADCL_like"/>
    <property type="match status" value="1"/>
</dbReference>
<dbReference type="PANTHER" id="PTHR42743:SF2">
    <property type="entry name" value="AMINODEOXYCHORISMATE LYASE"/>
    <property type="match status" value="1"/>
</dbReference>
<sequence>MSALATRLFRGRERVPALDPADRGLAYGDGLFETMRVADGHVPWWDAHLARLALGARVLGFPAPEAGWLQAQARALLEGAPEQAVLKLVLTRGAGGRGYAPPAAPEPALLLSLHALPPTPAALHLRWCRTRLSLQPALAGIKHLNRLDQVLARAEWQDPGIHDGLMLDARGHVACATSANLFARIDGRWLTPALADGGVAGLARAWVLANAADAAQATLRPDDLASAEALFLCNAVRGILPVGQLDDICWPSHPATETLRRDLGRELSAA</sequence>
<comment type="pathway">
    <text evidence="7">Cofactor biosynthesis; tetrahydrofolate biosynthesis; 4-aminobenzoate from chorismate: step 2/2.</text>
</comment>
<dbReference type="Pfam" id="PF01063">
    <property type="entry name" value="Aminotran_4"/>
    <property type="match status" value="1"/>
</dbReference>
<dbReference type="GO" id="GO:0016829">
    <property type="term" value="F:lyase activity"/>
    <property type="evidence" value="ECO:0007669"/>
    <property type="project" value="UniProtKB-KW"/>
</dbReference>
<comment type="similarity">
    <text evidence="2">Belongs to the class-IV pyridoxal-phosphate-dependent aminotransferase family.</text>
</comment>
<evidence type="ECO:0000256" key="2">
    <source>
        <dbReference type="ARBA" id="ARBA00009320"/>
    </source>
</evidence>
<keyword evidence="6 11" id="KW-0456">Lyase</keyword>
<dbReference type="Proteomes" id="UP000623419">
    <property type="component" value="Unassembled WGS sequence"/>
</dbReference>
<evidence type="ECO:0000256" key="3">
    <source>
        <dbReference type="ARBA" id="ARBA00011738"/>
    </source>
</evidence>
<reference evidence="12" key="1">
    <citation type="journal article" date="2019" name="Int. J. Syst. Evol. Microbiol.">
        <title>The Global Catalogue of Microorganisms (GCM) 10K type strain sequencing project: providing services to taxonomists for standard genome sequencing and annotation.</title>
        <authorList>
            <consortium name="The Broad Institute Genomics Platform"/>
            <consortium name="The Broad Institute Genome Sequencing Center for Infectious Disease"/>
            <person name="Wu L."/>
            <person name="Ma J."/>
        </authorList>
    </citation>
    <scope>NUCLEOTIDE SEQUENCE [LARGE SCALE GENOMIC DNA]</scope>
    <source>
        <strain evidence="12">CGMCC 1.15905</strain>
    </source>
</reference>
<dbReference type="InterPro" id="IPR001544">
    <property type="entry name" value="Aminotrans_IV"/>
</dbReference>
<evidence type="ECO:0000313" key="12">
    <source>
        <dbReference type="Proteomes" id="UP000623419"/>
    </source>
</evidence>
<evidence type="ECO:0000313" key="11">
    <source>
        <dbReference type="EMBL" id="GGA71785.1"/>
    </source>
</evidence>
<dbReference type="EC" id="4.1.3.38" evidence="8 10"/>
<dbReference type="EMBL" id="BMKC01000001">
    <property type="protein sequence ID" value="GGA71785.1"/>
    <property type="molecule type" value="Genomic_DNA"/>
</dbReference>
<keyword evidence="5" id="KW-0289">Folate biosynthesis</keyword>